<evidence type="ECO:0000256" key="1">
    <source>
        <dbReference type="SAM" id="MobiDB-lite"/>
    </source>
</evidence>
<comment type="caution">
    <text evidence="2">The sequence shown here is derived from an EMBL/GenBank/DDBJ whole genome shotgun (WGS) entry which is preliminary data.</text>
</comment>
<dbReference type="EMBL" id="BKCJ010006834">
    <property type="protein sequence ID" value="GEU74174.1"/>
    <property type="molecule type" value="Genomic_DNA"/>
</dbReference>
<accession>A0A6L2MP71</accession>
<feature type="region of interest" description="Disordered" evidence="1">
    <location>
        <begin position="159"/>
        <end position="186"/>
    </location>
</feature>
<proteinExistence type="predicted"/>
<name>A0A6L2MP71_TANCI</name>
<organism evidence="2">
    <name type="scientific">Tanacetum cinerariifolium</name>
    <name type="common">Dalmatian daisy</name>
    <name type="synonym">Chrysanthemum cinerariifolium</name>
    <dbReference type="NCBI Taxonomy" id="118510"/>
    <lineage>
        <taxon>Eukaryota</taxon>
        <taxon>Viridiplantae</taxon>
        <taxon>Streptophyta</taxon>
        <taxon>Embryophyta</taxon>
        <taxon>Tracheophyta</taxon>
        <taxon>Spermatophyta</taxon>
        <taxon>Magnoliopsida</taxon>
        <taxon>eudicotyledons</taxon>
        <taxon>Gunneridae</taxon>
        <taxon>Pentapetalae</taxon>
        <taxon>asterids</taxon>
        <taxon>campanulids</taxon>
        <taxon>Asterales</taxon>
        <taxon>Asteraceae</taxon>
        <taxon>Asteroideae</taxon>
        <taxon>Anthemideae</taxon>
        <taxon>Anthemidinae</taxon>
        <taxon>Tanacetum</taxon>
    </lineage>
</organism>
<protein>
    <submittedName>
        <fullName evidence="2">Uncharacterized protein</fullName>
    </submittedName>
</protein>
<reference evidence="2" key="1">
    <citation type="journal article" date="2019" name="Sci. Rep.">
        <title>Draft genome of Tanacetum cinerariifolium, the natural source of mosquito coil.</title>
        <authorList>
            <person name="Yamashiro T."/>
            <person name="Shiraishi A."/>
            <person name="Satake H."/>
            <person name="Nakayama K."/>
        </authorList>
    </citation>
    <scope>NUCLEOTIDE SEQUENCE</scope>
</reference>
<evidence type="ECO:0000313" key="2">
    <source>
        <dbReference type="EMBL" id="GEU74174.1"/>
    </source>
</evidence>
<gene>
    <name evidence="2" type="ORF">Tci_046152</name>
</gene>
<sequence>MYTLRDDVVVISRDKVEGSGDWNSPEYQDTTGSNGKKVMNALSFYKMETGEISEWYIAPMFVNGLEAYDGEINLAFDENLISNEFAIKLCLDYEMKKRKKVVKKELIVALRGKLYFVKFIINPKEDDFEPGVILGRSFMRLAKGVVDFGNGVTIIYPKPDPFEDDSEKTGKSSDDCQSLEKNFHPGGHLTQEEAAKEALAIRISQKFALLEEEGPVIETMAYNDKYKKIIDEIWKDKVELDGNTIKEEEDAVKRVKGEALREKDDPGAFIFPIRLERKVNENALEHTTEKPDRHDPNARDNMKQWKKFYFYKCTTSFCYEKDVAEKLSLGWDCIKQLSERKMVLMFTLKEMTTGYDKIQKKDLWLLKDVVRSLSAPIYRRDLDTTTLIDLIDSDGKLIPEDPQPSVPRIGIPRPLRASMQDLYDKMGRMKIRQDAIEQIEEPTTHLAMLSHSMTSPISSTSLYHYSISSSWMMTSSVEKARVGYVTACLVPQTIANADGTSTSTIPGPVTTKEKAMKKNDVKARSMLQKIVSQLAILGENITQEDLNVKFLRSLPSEWNTHVVV</sequence>
<dbReference type="AlphaFoldDB" id="A0A6L2MP71"/>